<dbReference type="EMBL" id="CZQA01000001">
    <property type="protein sequence ID" value="CUS33239.1"/>
    <property type="molecule type" value="Genomic_DNA"/>
</dbReference>
<dbReference type="AlphaFoldDB" id="A0A0S4L6D5"/>
<keyword evidence="2" id="KW-1185">Reference proteome</keyword>
<dbReference type="Proteomes" id="UP000199032">
    <property type="component" value="Unassembled WGS sequence"/>
</dbReference>
<sequence length="436" mass="48450">MNSADPFESFRRHVSRQAHRVPKQWDASRGLLEKMTFTSTVDRLISAIKEQPLPDSVKAILLQLFEEKRPQRVQDLDGEYLKRVTGLPPAKAMRALTIAFGLVPAPTSKWPMSSLSSEAIEGLVRGLTNPFDLLMHADVASVLDIGTGDLSFAEELADQYGPQLHQRDRPLILHGVDRLDPQSQLGGPLHADSGRLHRLQQSQELSFAFFGHQDVFNLNELDGRDLLAPRYTVATCWAPATPTFAYEPSRLSPAVIHEELQRTKGAFRLTCFGKEPALEVLHGTRALLFPPWKFDIIGPLALLQLLVQRGSLVVLGSVDDQVFWEILAQLLDDPRYRPQDEPFHAGNLPAIFGGIYDQLTSLPIGASVVLADLGILRRRWPLADLSASTDQSTRLFRYVRISRGATFAGMPASSTARKFSAMTEEVPPWLLTLVPA</sequence>
<reference evidence="1 2" key="1">
    <citation type="submission" date="2015-10" db="EMBL/GenBank/DDBJ databases">
        <authorList>
            <person name="Gilbert D.G."/>
        </authorList>
    </citation>
    <scope>NUCLEOTIDE SEQUENCE [LARGE SCALE GENOMIC DNA]</scope>
    <source>
        <strain evidence="1">COMA1</strain>
    </source>
</reference>
<name>A0A0S4L6D5_9BACT</name>
<dbReference type="RefSeq" id="WP_141654225.1">
    <property type="nucleotide sequence ID" value="NZ_CZQA01000001.1"/>
</dbReference>
<evidence type="ECO:0008006" key="3">
    <source>
        <dbReference type="Google" id="ProtNLM"/>
    </source>
</evidence>
<proteinExistence type="predicted"/>
<evidence type="ECO:0000313" key="1">
    <source>
        <dbReference type="EMBL" id="CUS33239.1"/>
    </source>
</evidence>
<protein>
    <recommendedName>
        <fullName evidence="3">Methyltransferase</fullName>
    </recommendedName>
</protein>
<dbReference type="OrthoDB" id="9763544at2"/>
<evidence type="ECO:0000313" key="2">
    <source>
        <dbReference type="Proteomes" id="UP000199032"/>
    </source>
</evidence>
<gene>
    <name evidence="1" type="ORF">COMA1_11042</name>
</gene>
<organism evidence="1 2">
    <name type="scientific">Candidatus Nitrospira nitrosa</name>
    <dbReference type="NCBI Taxonomy" id="1742972"/>
    <lineage>
        <taxon>Bacteria</taxon>
        <taxon>Pseudomonadati</taxon>
        <taxon>Nitrospirota</taxon>
        <taxon>Nitrospiria</taxon>
        <taxon>Nitrospirales</taxon>
        <taxon>Nitrospiraceae</taxon>
        <taxon>Nitrospira</taxon>
    </lineage>
</organism>
<dbReference type="STRING" id="1742972.COMA1_11042"/>
<accession>A0A0S4L6D5</accession>